<name>A0ABT6MHI4_9NOCA</name>
<dbReference type="Proteomes" id="UP001160334">
    <property type="component" value="Unassembled WGS sequence"/>
</dbReference>
<dbReference type="EMBL" id="JARXVC010000016">
    <property type="protein sequence ID" value="MDH6283778.1"/>
    <property type="molecule type" value="Genomic_DNA"/>
</dbReference>
<comment type="caution">
    <text evidence="1">The sequence shown here is derived from an EMBL/GenBank/DDBJ whole genome shotgun (WGS) entry which is preliminary data.</text>
</comment>
<reference evidence="1 2" key="1">
    <citation type="submission" date="2023-04" db="EMBL/GenBank/DDBJ databases">
        <title>Forest soil microbial communities from Buena Vista Peninsula, Colon Province, Panama.</title>
        <authorList>
            <person name="Bouskill N."/>
        </authorList>
    </citation>
    <scope>NUCLEOTIDE SEQUENCE [LARGE SCALE GENOMIC DNA]</scope>
    <source>
        <strain evidence="1 2">CFH S0262</strain>
    </source>
</reference>
<sequence>MLASAPSGLVAWVSSFSRLSSPDDAVWFLSLADYTGSSTDAFAWNEFETMSRDATPGAADEAAVAEFWSRHCPILLSVRDDYSYLAARVDGTIVRGEEPEFENTTEVAVDLDSLLVTIATRSGPGVALIEGLLFGSR</sequence>
<evidence type="ECO:0000313" key="2">
    <source>
        <dbReference type="Proteomes" id="UP001160334"/>
    </source>
</evidence>
<gene>
    <name evidence="1" type="ORF">M2280_005029</name>
</gene>
<keyword evidence="2" id="KW-1185">Reference proteome</keyword>
<accession>A0ABT6MHI4</accession>
<evidence type="ECO:0000313" key="1">
    <source>
        <dbReference type="EMBL" id="MDH6283778.1"/>
    </source>
</evidence>
<protein>
    <submittedName>
        <fullName evidence="1">Uncharacterized protein</fullName>
    </submittedName>
</protein>
<proteinExistence type="predicted"/>
<organism evidence="1 2">
    <name type="scientific">Prescottella agglutinans</name>
    <dbReference type="NCBI Taxonomy" id="1644129"/>
    <lineage>
        <taxon>Bacteria</taxon>
        <taxon>Bacillati</taxon>
        <taxon>Actinomycetota</taxon>
        <taxon>Actinomycetes</taxon>
        <taxon>Mycobacteriales</taxon>
        <taxon>Nocardiaceae</taxon>
        <taxon>Prescottella</taxon>
    </lineage>
</organism>